<reference evidence="5 6" key="1">
    <citation type="submission" date="2019-07" db="EMBL/GenBank/DDBJ databases">
        <title>Genome sequencing of the stress-tolerant strain Azospirillum brasilense Az19.</title>
        <authorList>
            <person name="Maroniche G.A."/>
            <person name="Garcia J.E."/>
            <person name="Pagnussat L."/>
            <person name="Amenta M."/>
            <person name="Creus C.M."/>
        </authorList>
    </citation>
    <scope>NUCLEOTIDE SEQUENCE [LARGE SCALE GENOMIC DNA]</scope>
    <source>
        <strain evidence="5 6">Az19</strain>
    </source>
</reference>
<name>A0A5B0KQC7_9PROT</name>
<feature type="chain" id="PRO_5022830792" evidence="2">
    <location>
        <begin position="33"/>
        <end position="370"/>
    </location>
</feature>
<feature type="domain" description="CusB-like beta-barrel" evidence="4">
    <location>
        <begin position="208"/>
        <end position="280"/>
    </location>
</feature>
<evidence type="ECO:0000256" key="2">
    <source>
        <dbReference type="SAM" id="SignalP"/>
    </source>
</evidence>
<dbReference type="InterPro" id="IPR058625">
    <property type="entry name" value="MdtA-like_BSH"/>
</dbReference>
<dbReference type="PANTHER" id="PTHR30469">
    <property type="entry name" value="MULTIDRUG RESISTANCE PROTEIN MDTA"/>
    <property type="match status" value="1"/>
</dbReference>
<dbReference type="GO" id="GO:1990281">
    <property type="term" value="C:efflux pump complex"/>
    <property type="evidence" value="ECO:0007669"/>
    <property type="project" value="TreeGrafter"/>
</dbReference>
<dbReference type="SUPFAM" id="SSF111369">
    <property type="entry name" value="HlyD-like secretion proteins"/>
    <property type="match status" value="1"/>
</dbReference>
<dbReference type="AlphaFoldDB" id="A0A5B0KQC7"/>
<dbReference type="InterPro" id="IPR006143">
    <property type="entry name" value="RND_pump_MFP"/>
</dbReference>
<dbReference type="Pfam" id="PF25954">
    <property type="entry name" value="Beta-barrel_RND_2"/>
    <property type="match status" value="1"/>
</dbReference>
<dbReference type="Proteomes" id="UP000325333">
    <property type="component" value="Unassembled WGS sequence"/>
</dbReference>
<sequence>MMGNRMMTRAMPILLNTALFAALLAAALPAAAQTRVKVTAVVAAPVRQTLHLPGTLVSPQSSALSAQVEGRVDDLLVEAGDRVEAGHPLLRLDDTVARLELERLEHSLAEAEHLQRDALRLAREAEALAGVQSVSQSRYRTQLAQAAIEEAKVRQLRAAVAIQREQVARHGLTAPFAGVVTERRTERGQWVGAGGSVLQLTVTDPLRVVVDVPERQHGRIEAGTPVTVLVADAAEGAGIAAAVERVVPAADPVSRSFRVHIALPNPEGRLMPGMSARVGVALSPAPGMAEVALQVPADAVQRHPDGSARVWVVQRGGDGAVARPVAVRTGRHSGDHVEVLSSELRPDDLVVVQGNEGLRPDQPVVPDMVG</sequence>
<organism evidence="5 6">
    <name type="scientific">Azospirillum argentinense</name>
    <dbReference type="NCBI Taxonomy" id="2970906"/>
    <lineage>
        <taxon>Bacteria</taxon>
        <taxon>Pseudomonadati</taxon>
        <taxon>Pseudomonadota</taxon>
        <taxon>Alphaproteobacteria</taxon>
        <taxon>Rhodospirillales</taxon>
        <taxon>Azospirillaceae</taxon>
        <taxon>Azospirillum</taxon>
    </lineage>
</organism>
<dbReference type="Gene3D" id="2.40.50.100">
    <property type="match status" value="1"/>
</dbReference>
<dbReference type="Gene3D" id="1.10.287.470">
    <property type="entry name" value="Helix hairpin bin"/>
    <property type="match status" value="1"/>
</dbReference>
<gene>
    <name evidence="5" type="ORF">FH063_002008</name>
</gene>
<accession>A0A5B0KQC7</accession>
<evidence type="ECO:0000313" key="6">
    <source>
        <dbReference type="Proteomes" id="UP000325333"/>
    </source>
</evidence>
<feature type="domain" description="Multidrug resistance protein MdtA-like barrel-sandwich hybrid" evidence="3">
    <location>
        <begin position="64"/>
        <end position="201"/>
    </location>
</feature>
<dbReference type="PANTHER" id="PTHR30469:SF15">
    <property type="entry name" value="HLYD FAMILY OF SECRETION PROTEINS"/>
    <property type="match status" value="1"/>
</dbReference>
<dbReference type="GO" id="GO:0015562">
    <property type="term" value="F:efflux transmembrane transporter activity"/>
    <property type="evidence" value="ECO:0007669"/>
    <property type="project" value="TreeGrafter"/>
</dbReference>
<evidence type="ECO:0000259" key="4">
    <source>
        <dbReference type="Pfam" id="PF25954"/>
    </source>
</evidence>
<dbReference type="RefSeq" id="WP_247887790.1">
    <property type="nucleotide sequence ID" value="NZ_VEWN01000011.1"/>
</dbReference>
<dbReference type="Gene3D" id="2.40.420.20">
    <property type="match status" value="1"/>
</dbReference>
<dbReference type="Pfam" id="PF25917">
    <property type="entry name" value="BSH_RND"/>
    <property type="match status" value="1"/>
</dbReference>
<proteinExistence type="inferred from homology"/>
<keyword evidence="2" id="KW-0732">Signal</keyword>
<evidence type="ECO:0000259" key="3">
    <source>
        <dbReference type="Pfam" id="PF25917"/>
    </source>
</evidence>
<dbReference type="Gene3D" id="2.40.30.170">
    <property type="match status" value="1"/>
</dbReference>
<evidence type="ECO:0000313" key="5">
    <source>
        <dbReference type="EMBL" id="KAA1054106.1"/>
    </source>
</evidence>
<comment type="similarity">
    <text evidence="1">Belongs to the membrane fusion protein (MFP) (TC 8.A.1) family.</text>
</comment>
<protein>
    <submittedName>
        <fullName evidence="5">Uncharacterized protein</fullName>
    </submittedName>
</protein>
<dbReference type="InterPro" id="IPR058792">
    <property type="entry name" value="Beta-barrel_RND_2"/>
</dbReference>
<feature type="signal peptide" evidence="2">
    <location>
        <begin position="1"/>
        <end position="32"/>
    </location>
</feature>
<dbReference type="NCBIfam" id="TIGR01730">
    <property type="entry name" value="RND_mfp"/>
    <property type="match status" value="1"/>
</dbReference>
<comment type="caution">
    <text evidence="5">The sequence shown here is derived from an EMBL/GenBank/DDBJ whole genome shotgun (WGS) entry which is preliminary data.</text>
</comment>
<dbReference type="EMBL" id="VEWN01000011">
    <property type="protein sequence ID" value="KAA1054106.1"/>
    <property type="molecule type" value="Genomic_DNA"/>
</dbReference>
<evidence type="ECO:0000256" key="1">
    <source>
        <dbReference type="ARBA" id="ARBA00009477"/>
    </source>
</evidence>